<dbReference type="OrthoDB" id="7728363at2"/>
<protein>
    <submittedName>
        <fullName evidence="1">Uncharacterized protein</fullName>
    </submittedName>
</protein>
<organism evidence="1 2">
    <name type="scientific">Paracoccus seriniphilus</name>
    <dbReference type="NCBI Taxonomy" id="184748"/>
    <lineage>
        <taxon>Bacteria</taxon>
        <taxon>Pseudomonadati</taxon>
        <taxon>Pseudomonadota</taxon>
        <taxon>Alphaproteobacteria</taxon>
        <taxon>Rhodobacterales</taxon>
        <taxon>Paracoccaceae</taxon>
        <taxon>Paracoccus</taxon>
    </lineage>
</organism>
<accession>A0A239PZW2</accession>
<proteinExistence type="predicted"/>
<evidence type="ECO:0000313" key="1">
    <source>
        <dbReference type="EMBL" id="SNT75889.1"/>
    </source>
</evidence>
<keyword evidence="2" id="KW-1185">Reference proteome</keyword>
<dbReference type="AlphaFoldDB" id="A0A239PZW2"/>
<name>A0A239PZW2_9RHOB</name>
<dbReference type="Proteomes" id="UP000198307">
    <property type="component" value="Unassembled WGS sequence"/>
</dbReference>
<gene>
    <name evidence="1" type="ORF">SAMN05444959_11386</name>
</gene>
<evidence type="ECO:0000313" key="2">
    <source>
        <dbReference type="Proteomes" id="UP000198307"/>
    </source>
</evidence>
<dbReference type="EMBL" id="FZQB01000013">
    <property type="protein sequence ID" value="SNT75889.1"/>
    <property type="molecule type" value="Genomic_DNA"/>
</dbReference>
<reference evidence="1 2" key="1">
    <citation type="submission" date="2017-07" db="EMBL/GenBank/DDBJ databases">
        <authorList>
            <person name="Sun Z.S."/>
            <person name="Albrecht U."/>
            <person name="Echele G."/>
            <person name="Lee C.C."/>
        </authorList>
    </citation>
    <scope>NUCLEOTIDE SEQUENCE [LARGE SCALE GENOMIC DNA]</scope>
    <source>
        <strain evidence="1 2">DSM 14827</strain>
    </source>
</reference>
<sequence>MLRRLPTNPLSTDPQLSAVRAHFSANGESLCNAAALIDGDAGRSRVLRLMSQLRGASRLDRTIRLWLVELHRLLSLDPDIGAFESNLSFWTSFDPAGPEVEEICLLTDQLHDLLVEIGERDDARDAQALAFQANDAA</sequence>